<evidence type="ECO:0000256" key="19">
    <source>
        <dbReference type="SAM" id="MobiDB-lite"/>
    </source>
</evidence>
<dbReference type="InterPro" id="IPR035535">
    <property type="entry name" value="Fungal_myosin-I_SH3"/>
</dbReference>
<comment type="subcellular location">
    <subcellularLocation>
        <location evidence="1">Cytoplasm</location>
        <location evidence="1">Cytoskeleton</location>
        <location evidence="1">Actin patch</location>
    </subcellularLocation>
</comment>
<feature type="compositionally biased region" description="Basic and acidic residues" evidence="19">
    <location>
        <begin position="948"/>
        <end position="960"/>
    </location>
</feature>
<accession>A0A6G1G2L9</accession>
<feature type="region of interest" description="Disordered" evidence="19">
    <location>
        <begin position="1"/>
        <end position="31"/>
    </location>
</feature>
<evidence type="ECO:0000313" key="23">
    <source>
        <dbReference type="EMBL" id="KAF1812171.1"/>
    </source>
</evidence>
<dbReference type="PRINTS" id="PR00193">
    <property type="entry name" value="MYOSINHEAVY"/>
</dbReference>
<evidence type="ECO:0000256" key="5">
    <source>
        <dbReference type="ARBA" id="ARBA00022490"/>
    </source>
</evidence>
<dbReference type="CDD" id="cd01378">
    <property type="entry name" value="MYSc_Myo1"/>
    <property type="match status" value="1"/>
</dbReference>
<dbReference type="InterPro" id="IPR001452">
    <property type="entry name" value="SH3_domain"/>
</dbReference>
<dbReference type="Pfam" id="PF00018">
    <property type="entry name" value="SH3_1"/>
    <property type="match status" value="1"/>
</dbReference>
<keyword evidence="10 18" id="KW-0067">ATP-binding</keyword>
<feature type="domain" description="Myosin motor" evidence="21">
    <location>
        <begin position="47"/>
        <end position="726"/>
    </location>
</feature>
<evidence type="ECO:0000256" key="17">
    <source>
        <dbReference type="PROSITE-ProRule" id="PRU00192"/>
    </source>
</evidence>
<dbReference type="FunFam" id="1.10.10.820:FF:000001">
    <property type="entry name" value="Myosin heavy chain"/>
    <property type="match status" value="1"/>
</dbReference>
<evidence type="ECO:0000256" key="13">
    <source>
        <dbReference type="ARBA" id="ARBA00023203"/>
    </source>
</evidence>
<protein>
    <recommendedName>
        <fullName evidence="3">Myosin-1</fullName>
    </recommendedName>
    <alternativeName>
        <fullName evidence="16">Class I unconventional myosin</fullName>
    </alternativeName>
    <alternativeName>
        <fullName evidence="15">Type I myosin</fullName>
    </alternativeName>
</protein>
<comment type="similarity">
    <text evidence="2 18">Belongs to the TRAFAC class myosin-kinesin ATPase superfamily. Myosin family.</text>
</comment>
<reference evidence="23 25" key="1">
    <citation type="submission" date="2020-01" db="EMBL/GenBank/DDBJ databases">
        <authorList>
            <consortium name="DOE Joint Genome Institute"/>
            <person name="Haridas S."/>
            <person name="Albert R."/>
            <person name="Binder M."/>
            <person name="Bloem J."/>
            <person name="Labutti K."/>
            <person name="Salamov A."/>
            <person name="Andreopoulos B."/>
            <person name="Baker S.E."/>
            <person name="Barry K."/>
            <person name="Bills G."/>
            <person name="Bluhm B.H."/>
            <person name="Cannon C."/>
            <person name="Castanera R."/>
            <person name="Culley D.E."/>
            <person name="Daum C."/>
            <person name="Ezra D."/>
            <person name="Gonzalez J.B."/>
            <person name="Henrissat B."/>
            <person name="Kuo A."/>
            <person name="Liang C."/>
            <person name="Lipzen A."/>
            <person name="Lutzoni F."/>
            <person name="Magnuson J."/>
            <person name="Mondo S."/>
            <person name="Nolan M."/>
            <person name="Ohm R."/>
            <person name="Pangilinan J."/>
            <person name="Park H.-J."/>
            <person name="Ramirez L."/>
            <person name="Alfaro M."/>
            <person name="Sun H."/>
            <person name="Tritt A."/>
            <person name="Yoshinaga Y."/>
            <person name="Zwiers L.-H."/>
            <person name="Turgeon B.G."/>
            <person name="Goodwin S.B."/>
            <person name="Spatafora J.W."/>
            <person name="Crous P.W."/>
            <person name="Grigoriev I.V."/>
        </authorList>
    </citation>
    <scope>NUCLEOTIDE SEQUENCE</scope>
    <source>
        <strain evidence="23 25">CBS 781.70</strain>
    </source>
</reference>
<dbReference type="EMBL" id="ML975158">
    <property type="protein sequence ID" value="KAF1812171.1"/>
    <property type="molecule type" value="Genomic_DNA"/>
</dbReference>
<dbReference type="Proteomes" id="UP000504638">
    <property type="component" value="Unplaced"/>
</dbReference>
<evidence type="ECO:0000313" key="25">
    <source>
        <dbReference type="RefSeq" id="XP_033533802.1"/>
    </source>
</evidence>
<dbReference type="Gene3D" id="1.20.120.720">
    <property type="entry name" value="Myosin VI head, motor domain, U50 subdomain"/>
    <property type="match status" value="1"/>
</dbReference>
<proteinExistence type="inferred from homology"/>
<feature type="compositionally biased region" description="Low complexity" evidence="19">
    <location>
        <begin position="1214"/>
        <end position="1223"/>
    </location>
</feature>
<evidence type="ECO:0000313" key="24">
    <source>
        <dbReference type="Proteomes" id="UP000504638"/>
    </source>
</evidence>
<keyword evidence="12 18" id="KW-0505">Motor protein</keyword>
<dbReference type="InterPro" id="IPR036028">
    <property type="entry name" value="SH3-like_dom_sf"/>
</dbReference>
<organism evidence="23">
    <name type="scientific">Eremomyces bilateralis CBS 781.70</name>
    <dbReference type="NCBI Taxonomy" id="1392243"/>
    <lineage>
        <taxon>Eukaryota</taxon>
        <taxon>Fungi</taxon>
        <taxon>Dikarya</taxon>
        <taxon>Ascomycota</taxon>
        <taxon>Pezizomycotina</taxon>
        <taxon>Dothideomycetes</taxon>
        <taxon>Dothideomycetes incertae sedis</taxon>
        <taxon>Eremomycetales</taxon>
        <taxon>Eremomycetaceae</taxon>
        <taxon>Eremomyces</taxon>
    </lineage>
</organism>
<evidence type="ECO:0000256" key="8">
    <source>
        <dbReference type="ARBA" id="ARBA00022741"/>
    </source>
</evidence>
<evidence type="ECO:0000256" key="15">
    <source>
        <dbReference type="ARBA" id="ARBA00029665"/>
    </source>
</evidence>
<evidence type="ECO:0000256" key="6">
    <source>
        <dbReference type="ARBA" id="ARBA00022553"/>
    </source>
</evidence>
<name>A0A6G1G2L9_9PEZI</name>
<evidence type="ECO:0000259" key="20">
    <source>
        <dbReference type="PROSITE" id="PS50002"/>
    </source>
</evidence>
<dbReference type="Pfam" id="PF00063">
    <property type="entry name" value="Myosin_head"/>
    <property type="match status" value="1"/>
</dbReference>
<feature type="domain" description="SH3" evidence="20">
    <location>
        <begin position="1070"/>
        <end position="1131"/>
    </location>
</feature>
<evidence type="ECO:0000256" key="3">
    <source>
        <dbReference type="ARBA" id="ARBA00016187"/>
    </source>
</evidence>
<dbReference type="SMART" id="SM00242">
    <property type="entry name" value="MYSc"/>
    <property type="match status" value="1"/>
</dbReference>
<dbReference type="InterPro" id="IPR027417">
    <property type="entry name" value="P-loop_NTPase"/>
</dbReference>
<dbReference type="GO" id="GO:0051015">
    <property type="term" value="F:actin filament binding"/>
    <property type="evidence" value="ECO:0007669"/>
    <property type="project" value="TreeGrafter"/>
</dbReference>
<feature type="region of interest" description="Disordered" evidence="19">
    <location>
        <begin position="939"/>
        <end position="1071"/>
    </location>
</feature>
<evidence type="ECO:0000256" key="18">
    <source>
        <dbReference type="PROSITE-ProRule" id="PRU00782"/>
    </source>
</evidence>
<keyword evidence="14" id="KW-0206">Cytoskeleton</keyword>
<dbReference type="PROSITE" id="PS50002">
    <property type="entry name" value="SH3"/>
    <property type="match status" value="1"/>
</dbReference>
<evidence type="ECO:0000256" key="4">
    <source>
        <dbReference type="ARBA" id="ARBA00022443"/>
    </source>
</evidence>
<dbReference type="SUPFAM" id="SSF52540">
    <property type="entry name" value="P-loop containing nucleoside triphosphate hydrolases"/>
    <property type="match status" value="1"/>
</dbReference>
<evidence type="ECO:0000256" key="12">
    <source>
        <dbReference type="ARBA" id="ARBA00023175"/>
    </source>
</evidence>
<evidence type="ECO:0000256" key="10">
    <source>
        <dbReference type="ARBA" id="ARBA00022840"/>
    </source>
</evidence>
<dbReference type="GeneID" id="54421846"/>
<evidence type="ECO:0000256" key="7">
    <source>
        <dbReference type="ARBA" id="ARBA00022737"/>
    </source>
</evidence>
<dbReference type="Gene3D" id="1.10.10.820">
    <property type="match status" value="1"/>
</dbReference>
<dbReference type="FunFam" id="1.20.5.4820:FF:000004">
    <property type="entry name" value="Myosin IE"/>
    <property type="match status" value="1"/>
</dbReference>
<feature type="compositionally biased region" description="Pro residues" evidence="19">
    <location>
        <begin position="1057"/>
        <end position="1071"/>
    </location>
</feature>
<dbReference type="GO" id="GO:0005886">
    <property type="term" value="C:plasma membrane"/>
    <property type="evidence" value="ECO:0007669"/>
    <property type="project" value="TreeGrafter"/>
</dbReference>
<dbReference type="GO" id="GO:0006897">
    <property type="term" value="P:endocytosis"/>
    <property type="evidence" value="ECO:0007669"/>
    <property type="project" value="TreeGrafter"/>
</dbReference>
<dbReference type="PROSITE" id="PS51456">
    <property type="entry name" value="MYOSIN_MOTOR"/>
    <property type="match status" value="1"/>
</dbReference>
<dbReference type="GO" id="GO:0007015">
    <property type="term" value="P:actin filament organization"/>
    <property type="evidence" value="ECO:0007669"/>
    <property type="project" value="TreeGrafter"/>
</dbReference>
<reference evidence="25" key="2">
    <citation type="submission" date="2020-04" db="EMBL/GenBank/DDBJ databases">
        <authorList>
            <consortium name="NCBI Genome Project"/>
        </authorList>
    </citation>
    <scope>NUCLEOTIDE SEQUENCE</scope>
    <source>
        <strain evidence="25">CBS 781.70</strain>
    </source>
</reference>
<keyword evidence="13 18" id="KW-0009">Actin-binding</keyword>
<reference evidence="25" key="3">
    <citation type="submission" date="2025-04" db="UniProtKB">
        <authorList>
            <consortium name="RefSeq"/>
        </authorList>
    </citation>
    <scope>IDENTIFICATION</scope>
    <source>
        <strain evidence="25">CBS 781.70</strain>
    </source>
</reference>
<dbReference type="Gene3D" id="3.40.850.10">
    <property type="entry name" value="Kinesin motor domain"/>
    <property type="match status" value="1"/>
</dbReference>
<feature type="domain" description="TH1" evidence="22">
    <location>
        <begin position="784"/>
        <end position="973"/>
    </location>
</feature>
<dbReference type="SMART" id="SM00326">
    <property type="entry name" value="SH3"/>
    <property type="match status" value="1"/>
</dbReference>
<feature type="region of interest" description="Disordered" evidence="19">
    <location>
        <begin position="1132"/>
        <end position="1244"/>
    </location>
</feature>
<dbReference type="InterPro" id="IPR010926">
    <property type="entry name" value="Myosin_TH1"/>
</dbReference>
<evidence type="ECO:0000259" key="21">
    <source>
        <dbReference type="PROSITE" id="PS51456"/>
    </source>
</evidence>
<sequence length="1244" mass="137402">MVGSRAVTKRAGRKKDAANAKQSAGAGRGGSKGIQKAAFEIAKKKEVGVSDLTLISKISNEAINDNLKKRFENAEIYTYIGHVLVSVNPFRDLGIYTDQVLDSYKGKNRLEMPPHVYAIAEASYYNMNAYKENQCIIISGESGAGKTEAAKRIIQYIANVSGGSNGSIQEIKDMVLATNPLLESFGNAKTLRNNNSSRFGKYLEIQFNAQGEPVGANINNYLLEKSRVVGQIANERNFHIFYQFTKSASNNYREIFGVQQPQSYDYTSRSKCYDVDGIDDHAEFKDTLNAMKVIGMSQEEQDNVFRMLTCILWIGNITFGEDEQGDAKIKDRSVIDFVAYLLEVDAAHVDKALTERVIETNRGGRRGSVYDVPLNIPQAHSVRDALAKAIYTNMFDWIVQRVNASLKARGAIAYSIGILDIYGFEIFEKNSFEQLCINYVNEKLQQIFIQLTLKTEQEEYEREQIKWTPIKYFDNKVVCDLIEEKRPPGVFAALNDACATAHADPGAADQTFVQRMNMLSSNQHFQPRQGHFIIKHYAGDVSYAVEGMTDKNKDQLLKDLLNLVAQSGNNFLHTLFPHEVDQDNRRRPPTAGDKIKASANDLVATLMKCSPSYIRTIKPNENKSASEYNSGNVLHQIKYLGLQENVRIRRSGFAYRQTFEKFVERFYLLSPKTSYAGEYTWTEDYPSGARQILKDTNIPNEEYQMGVTKAFIKTPETLFALETMRDRYWHNMAIRIQRAWRNYLRYRTECAIRIQRFWRRINGGKEYIQVRDYGHQVLAGRKERRRFSLLGYRRFMGDYLGLANKGGPGEMIRGAIGVSPGEPVLFSCRAELLVSKLGRSSKPEPRMLVLTGKTIYIVKQVMANNQVQILAERTISIGALRFISATNLKDDWFSIGAGSPQEPDPLVRCVFKTEFFTHLARALRGMDLKIGPQIEYNKKPGKPAVVKSQRDPTVPRDDLYKSGTIHTGPGEPPNSVSRPTPRGRQIAAKPITKGKLLRPGGPGGGPSKLASRAVPQARPVPSQPTQPRAVPQPVAAVNGAARSTSSMPSAATAAARAPPPPPPPAAAPAPREPTYRALYDFAGQTSGEMSVTKHEIVEVTQKEGNGWWLARRLDHSASGWTPSAYLEAYTPPAVQQAPPPPPPPAARAVPAPPVANGIAAHGPAAGARAKPTPPTPPAKRPAGNKPLVPVAPRDSGYSGSGASAGGADTPARDSGGSLAGGLAEALKARQAAMNSRRPANDDDW</sequence>
<dbReference type="Gene3D" id="2.30.30.40">
    <property type="entry name" value="SH3 Domains"/>
    <property type="match status" value="1"/>
</dbReference>
<keyword evidence="9" id="KW-0378">Hydrolase</keyword>
<keyword evidence="7" id="KW-0677">Repeat</keyword>
<dbReference type="RefSeq" id="XP_033533802.1">
    <property type="nucleotide sequence ID" value="XM_033681276.1"/>
</dbReference>
<keyword evidence="24" id="KW-1185">Reference proteome</keyword>
<keyword evidence="5" id="KW-0963">Cytoplasm</keyword>
<keyword evidence="11 18" id="KW-0518">Myosin</keyword>
<dbReference type="InterPro" id="IPR036072">
    <property type="entry name" value="MYSc_Myo1"/>
</dbReference>
<feature type="compositionally biased region" description="Low complexity" evidence="19">
    <location>
        <begin position="1154"/>
        <end position="1170"/>
    </location>
</feature>
<keyword evidence="4 17" id="KW-0728">SH3 domain</keyword>
<dbReference type="OrthoDB" id="6108017at2759"/>
<evidence type="ECO:0000256" key="11">
    <source>
        <dbReference type="ARBA" id="ARBA00023123"/>
    </source>
</evidence>
<feature type="compositionally biased region" description="Pro residues" evidence="19">
    <location>
        <begin position="1137"/>
        <end position="1153"/>
    </location>
</feature>
<dbReference type="GO" id="GO:0051666">
    <property type="term" value="P:actin cortical patch localization"/>
    <property type="evidence" value="ECO:0007669"/>
    <property type="project" value="TreeGrafter"/>
</dbReference>
<dbReference type="FunFam" id="1.20.120.720:FF:000015">
    <property type="entry name" value="Myosin I"/>
    <property type="match status" value="1"/>
</dbReference>
<dbReference type="SUPFAM" id="SSF50044">
    <property type="entry name" value="SH3-domain"/>
    <property type="match status" value="1"/>
</dbReference>
<dbReference type="AlphaFoldDB" id="A0A6G1G2L9"/>
<dbReference type="GO" id="GO:0016459">
    <property type="term" value="C:myosin complex"/>
    <property type="evidence" value="ECO:0007669"/>
    <property type="project" value="UniProtKB-KW"/>
</dbReference>
<evidence type="ECO:0000256" key="16">
    <source>
        <dbReference type="ARBA" id="ARBA00032645"/>
    </source>
</evidence>
<dbReference type="CDD" id="cd11858">
    <property type="entry name" value="SH3_Myosin-I_fungi"/>
    <property type="match status" value="1"/>
</dbReference>
<dbReference type="PANTHER" id="PTHR13140:SF837">
    <property type="entry name" value="MYOSIN-3-RELATED"/>
    <property type="match status" value="1"/>
</dbReference>
<keyword evidence="8 18" id="KW-0547">Nucleotide-binding</keyword>
<dbReference type="InterPro" id="IPR001609">
    <property type="entry name" value="Myosin_head_motor_dom-like"/>
</dbReference>
<feature type="binding site" evidence="18">
    <location>
        <begin position="140"/>
        <end position="147"/>
    </location>
    <ligand>
        <name>ATP</name>
        <dbReference type="ChEBI" id="CHEBI:30616"/>
    </ligand>
</feature>
<dbReference type="InterPro" id="IPR036961">
    <property type="entry name" value="Kinesin_motor_dom_sf"/>
</dbReference>
<dbReference type="GO" id="GO:0000146">
    <property type="term" value="F:microfilament motor activity"/>
    <property type="evidence" value="ECO:0007669"/>
    <property type="project" value="TreeGrafter"/>
</dbReference>
<evidence type="ECO:0000256" key="14">
    <source>
        <dbReference type="ARBA" id="ARBA00023212"/>
    </source>
</evidence>
<feature type="region of interest" description="Actin-binding" evidence="18">
    <location>
        <begin position="599"/>
        <end position="621"/>
    </location>
</feature>
<dbReference type="FunFam" id="1.20.58.530:FF:000007">
    <property type="entry name" value="Myosin IE"/>
    <property type="match status" value="1"/>
</dbReference>
<dbReference type="Gene3D" id="1.20.58.530">
    <property type="match status" value="1"/>
</dbReference>
<dbReference type="GO" id="GO:0030428">
    <property type="term" value="C:cell septum"/>
    <property type="evidence" value="ECO:0007669"/>
    <property type="project" value="UniProtKB-ARBA"/>
</dbReference>
<feature type="compositionally biased region" description="Low complexity" evidence="19">
    <location>
        <begin position="1040"/>
        <end position="1056"/>
    </location>
</feature>
<dbReference type="GO" id="GO:0016787">
    <property type="term" value="F:hydrolase activity"/>
    <property type="evidence" value="ECO:0007669"/>
    <property type="project" value="UniProtKB-KW"/>
</dbReference>
<dbReference type="Pfam" id="PF06017">
    <property type="entry name" value="Myosin_TH1"/>
    <property type="match status" value="1"/>
</dbReference>
<dbReference type="PROSITE" id="PS51757">
    <property type="entry name" value="TH1"/>
    <property type="match status" value="1"/>
</dbReference>
<keyword evidence="6" id="KW-0597">Phosphoprotein</keyword>
<dbReference type="GO" id="GO:0030479">
    <property type="term" value="C:actin cortical patch"/>
    <property type="evidence" value="ECO:0007669"/>
    <property type="project" value="UniProtKB-SubCell"/>
</dbReference>
<evidence type="ECO:0000256" key="1">
    <source>
        <dbReference type="ARBA" id="ARBA00004134"/>
    </source>
</evidence>
<evidence type="ECO:0000256" key="2">
    <source>
        <dbReference type="ARBA" id="ARBA00008314"/>
    </source>
</evidence>
<dbReference type="GO" id="GO:0001411">
    <property type="term" value="C:hyphal tip"/>
    <property type="evidence" value="ECO:0007669"/>
    <property type="project" value="UniProtKB-ARBA"/>
</dbReference>
<dbReference type="GO" id="GO:0005524">
    <property type="term" value="F:ATP binding"/>
    <property type="evidence" value="ECO:0007669"/>
    <property type="project" value="UniProtKB-UniRule"/>
</dbReference>
<dbReference type="PANTHER" id="PTHR13140">
    <property type="entry name" value="MYOSIN"/>
    <property type="match status" value="1"/>
</dbReference>
<evidence type="ECO:0000259" key="22">
    <source>
        <dbReference type="PROSITE" id="PS51757"/>
    </source>
</evidence>
<dbReference type="Gene3D" id="1.20.5.4820">
    <property type="match status" value="1"/>
</dbReference>
<evidence type="ECO:0000256" key="9">
    <source>
        <dbReference type="ARBA" id="ARBA00022801"/>
    </source>
</evidence>
<gene>
    <name evidence="23 25" type="ORF">P152DRAFT_473893</name>
</gene>